<evidence type="ECO:0000313" key="9">
    <source>
        <dbReference type="EMBL" id="PNQ92834.1"/>
    </source>
</evidence>
<feature type="transmembrane region" description="Helical" evidence="7">
    <location>
        <begin position="359"/>
        <end position="377"/>
    </location>
</feature>
<keyword evidence="4 7" id="KW-0812">Transmembrane</keyword>
<dbReference type="InterPro" id="IPR020846">
    <property type="entry name" value="MFS_dom"/>
</dbReference>
<evidence type="ECO:0000256" key="4">
    <source>
        <dbReference type="ARBA" id="ARBA00022692"/>
    </source>
</evidence>
<proteinExistence type="predicted"/>
<dbReference type="Pfam" id="PF07690">
    <property type="entry name" value="MFS_1"/>
    <property type="match status" value="1"/>
</dbReference>
<feature type="transmembrane region" description="Helical" evidence="7">
    <location>
        <begin position="470"/>
        <end position="491"/>
    </location>
</feature>
<protein>
    <submittedName>
        <fullName evidence="9">MFS transporter</fullName>
    </submittedName>
</protein>
<comment type="subcellular location">
    <subcellularLocation>
        <location evidence="1">Cell membrane</location>
        <topology evidence="1">Multi-pass membrane protein</topology>
    </subcellularLocation>
</comment>
<evidence type="ECO:0000256" key="2">
    <source>
        <dbReference type="ARBA" id="ARBA00022448"/>
    </source>
</evidence>
<feature type="transmembrane region" description="Helical" evidence="7">
    <location>
        <begin position="130"/>
        <end position="153"/>
    </location>
</feature>
<evidence type="ECO:0000256" key="1">
    <source>
        <dbReference type="ARBA" id="ARBA00004651"/>
    </source>
</evidence>
<comment type="caution">
    <text evidence="9">The sequence shown here is derived from an EMBL/GenBank/DDBJ whole genome shotgun (WGS) entry which is preliminary data.</text>
</comment>
<accession>A0ABX4Y747</accession>
<feature type="domain" description="Major facilitator superfamily (MFS) profile" evidence="8">
    <location>
        <begin position="39"/>
        <end position="497"/>
    </location>
</feature>
<evidence type="ECO:0000256" key="3">
    <source>
        <dbReference type="ARBA" id="ARBA00022475"/>
    </source>
</evidence>
<dbReference type="Gene3D" id="1.20.1720.10">
    <property type="entry name" value="Multidrug resistance protein D"/>
    <property type="match status" value="1"/>
</dbReference>
<evidence type="ECO:0000256" key="7">
    <source>
        <dbReference type="SAM" id="Phobius"/>
    </source>
</evidence>
<sequence length="509" mass="53875">MNDRHGPPSRRPRYSPALLHIRLSSMASSSARIPGSGVLLLIILACQLMIVLDVTVLYTALPHIQKALDLSLPDLTWVQNAYTLTFGGMMLLGARSGDLLGRRRVFIVAVTVFTLASLLGGLAQSAHELLIARGVQGIAAAFLAPSTLALMMTHFAAGPQRLRAISFYTAVSGGGGAVGLVLGGVLTDMLSWRWVMFINLPVGIGLFLLAWRYLKETERHTGHFDLSGALTVTLGMSALVYCFVRAGAQGWDDAPTLIALACALVLLTLFVWIERRAEQPIMPLHLFASAERSGAYIGRMLLVGGMVGTYFFLIQYVQEVLGYSALKAGEAFLALTITQFAMSMYGVKWLARHISASTMLFFGLGTALVGMLMLTGLGSEVDYFPRLMLPLIILGIGCGAAFVPLTSAGIAGVEPQNAGAASGLVNVAHQVGGSLGTAVIIAIVGMAARLSPQPLAAGADAQARQALSQALSVGATSSAAFFALALLVLFFTSRHTRRRERLQAADAAS</sequence>
<keyword evidence="6 7" id="KW-0472">Membrane</keyword>
<feature type="transmembrane region" description="Helical" evidence="7">
    <location>
        <begin position="328"/>
        <end position="347"/>
    </location>
</feature>
<name>A0ABX4Y747_9PSED</name>
<keyword evidence="5 7" id="KW-1133">Transmembrane helix</keyword>
<keyword evidence="2" id="KW-0813">Transport</keyword>
<evidence type="ECO:0000256" key="5">
    <source>
        <dbReference type="ARBA" id="ARBA00022989"/>
    </source>
</evidence>
<feature type="transmembrane region" description="Helical" evidence="7">
    <location>
        <begin position="192"/>
        <end position="214"/>
    </location>
</feature>
<organism evidence="9 10">
    <name type="scientific">Pseudomonas gingeri NCPPB 3146 = LMG 5327</name>
    <dbReference type="NCBI Taxonomy" id="707248"/>
    <lineage>
        <taxon>Bacteria</taxon>
        <taxon>Pseudomonadati</taxon>
        <taxon>Pseudomonadota</taxon>
        <taxon>Gammaproteobacteria</taxon>
        <taxon>Pseudomonadales</taxon>
        <taxon>Pseudomonadaceae</taxon>
        <taxon>Pseudomonas</taxon>
    </lineage>
</organism>
<keyword evidence="3" id="KW-1003">Cell membrane</keyword>
<dbReference type="PANTHER" id="PTHR42718:SF46">
    <property type="entry name" value="BLR6921 PROTEIN"/>
    <property type="match status" value="1"/>
</dbReference>
<dbReference type="Proteomes" id="UP000236232">
    <property type="component" value="Unassembled WGS sequence"/>
</dbReference>
<feature type="transmembrane region" description="Helical" evidence="7">
    <location>
        <begin position="294"/>
        <end position="316"/>
    </location>
</feature>
<dbReference type="EMBL" id="POWE01000059">
    <property type="protein sequence ID" value="PNQ92834.1"/>
    <property type="molecule type" value="Genomic_DNA"/>
</dbReference>
<feature type="transmembrane region" description="Helical" evidence="7">
    <location>
        <begin position="226"/>
        <end position="248"/>
    </location>
</feature>
<feature type="transmembrane region" description="Helical" evidence="7">
    <location>
        <begin position="165"/>
        <end position="186"/>
    </location>
</feature>
<keyword evidence="10" id="KW-1185">Reference proteome</keyword>
<feature type="transmembrane region" description="Helical" evidence="7">
    <location>
        <begin position="105"/>
        <end position="124"/>
    </location>
</feature>
<dbReference type="InterPro" id="IPR011701">
    <property type="entry name" value="MFS"/>
</dbReference>
<evidence type="ECO:0000256" key="6">
    <source>
        <dbReference type="ARBA" id="ARBA00023136"/>
    </source>
</evidence>
<dbReference type="PANTHER" id="PTHR42718">
    <property type="entry name" value="MAJOR FACILITATOR SUPERFAMILY MULTIDRUG TRANSPORTER MFSC"/>
    <property type="match status" value="1"/>
</dbReference>
<feature type="transmembrane region" description="Helical" evidence="7">
    <location>
        <begin position="254"/>
        <end position="273"/>
    </location>
</feature>
<reference evidence="9 10" key="1">
    <citation type="submission" date="2018-01" db="EMBL/GenBank/DDBJ databases">
        <title>Draft Genome Sequence of Pseudomonas gingeri NCPPB 3146 (LMG 5327), a White Line Reaction Producer.</title>
        <authorList>
            <person name="Rokni-Zadeh H."/>
            <person name="Bahrami T."/>
            <person name="Zarvandi S."/>
            <person name="Changi-Ashtiani M."/>
            <person name="De Mot R."/>
        </authorList>
    </citation>
    <scope>NUCLEOTIDE SEQUENCE [LARGE SCALE GENOMIC DNA]</scope>
    <source>
        <strain evidence="10">NCPPB 3146 \ LMG 5327</strain>
    </source>
</reference>
<dbReference type="CDD" id="cd17321">
    <property type="entry name" value="MFS_MMR_MDR_like"/>
    <property type="match status" value="1"/>
</dbReference>
<dbReference type="PROSITE" id="PS50850">
    <property type="entry name" value="MFS"/>
    <property type="match status" value="1"/>
</dbReference>
<dbReference type="Gene3D" id="1.20.1250.20">
    <property type="entry name" value="MFS general substrate transporter like domains"/>
    <property type="match status" value="1"/>
</dbReference>
<evidence type="ECO:0000313" key="10">
    <source>
        <dbReference type="Proteomes" id="UP000236232"/>
    </source>
</evidence>
<dbReference type="InterPro" id="IPR036259">
    <property type="entry name" value="MFS_trans_sf"/>
</dbReference>
<feature type="transmembrane region" description="Helical" evidence="7">
    <location>
        <begin position="76"/>
        <end position="93"/>
    </location>
</feature>
<evidence type="ECO:0000259" key="8">
    <source>
        <dbReference type="PROSITE" id="PS50850"/>
    </source>
</evidence>
<dbReference type="SUPFAM" id="SSF103473">
    <property type="entry name" value="MFS general substrate transporter"/>
    <property type="match status" value="1"/>
</dbReference>
<feature type="transmembrane region" description="Helical" evidence="7">
    <location>
        <begin position="389"/>
        <end position="410"/>
    </location>
</feature>
<feature type="transmembrane region" description="Helical" evidence="7">
    <location>
        <begin position="38"/>
        <end position="61"/>
    </location>
</feature>
<gene>
    <name evidence="9" type="ORF">CCU68_09065</name>
</gene>
<feature type="transmembrane region" description="Helical" evidence="7">
    <location>
        <begin position="431"/>
        <end position="450"/>
    </location>
</feature>